<proteinExistence type="predicted"/>
<reference evidence="1 2" key="1">
    <citation type="submission" date="2022-10" db="EMBL/GenBank/DDBJ databases">
        <title>Defluviimonas sp. nov., isolated from ocean surface water.</title>
        <authorList>
            <person name="He W."/>
            <person name="Wang L."/>
            <person name="Zhang D.-F."/>
        </authorList>
    </citation>
    <scope>NUCLEOTIDE SEQUENCE [LARGE SCALE GENOMIC DNA]</scope>
    <source>
        <strain evidence="1 2">WL0075</strain>
    </source>
</reference>
<evidence type="ECO:0000313" key="2">
    <source>
        <dbReference type="Proteomes" id="UP001652503"/>
    </source>
</evidence>
<name>A0ABT2Z141_9RHOB</name>
<sequence>MGVSQNRRISRDWQIGFEIEVVLDDLADLRFSDSEGMDIATASYCKRVADILRRATGHKWTAPRTKPRSNGFYVVPEALLQNSGL</sequence>
<dbReference type="RefSeq" id="WP_263721361.1">
    <property type="nucleotide sequence ID" value="NZ_JAOWLA010000007.1"/>
</dbReference>
<accession>A0ABT2Z141</accession>
<gene>
    <name evidence="1" type="ORF">OE647_08835</name>
</gene>
<keyword evidence="2" id="KW-1185">Reference proteome</keyword>
<comment type="caution">
    <text evidence="1">The sequence shown here is derived from an EMBL/GenBank/DDBJ whole genome shotgun (WGS) entry which is preliminary data.</text>
</comment>
<dbReference type="Proteomes" id="UP001652503">
    <property type="component" value="Unassembled WGS sequence"/>
</dbReference>
<protein>
    <submittedName>
        <fullName evidence="1">Uncharacterized protein</fullName>
    </submittedName>
</protein>
<evidence type="ECO:0000313" key="1">
    <source>
        <dbReference type="EMBL" id="MCV2864839.1"/>
    </source>
</evidence>
<dbReference type="EMBL" id="JAOWLA010000007">
    <property type="protein sequence ID" value="MCV2864839.1"/>
    <property type="molecule type" value="Genomic_DNA"/>
</dbReference>
<organism evidence="1 2">
    <name type="scientific">Albidovulum sediminicola</name>
    <dbReference type="NCBI Taxonomy" id="2984331"/>
    <lineage>
        <taxon>Bacteria</taxon>
        <taxon>Pseudomonadati</taxon>
        <taxon>Pseudomonadota</taxon>
        <taxon>Alphaproteobacteria</taxon>
        <taxon>Rhodobacterales</taxon>
        <taxon>Paracoccaceae</taxon>
        <taxon>Albidovulum</taxon>
    </lineage>
</organism>